<evidence type="ECO:0000256" key="4">
    <source>
        <dbReference type="ARBA" id="ARBA00022840"/>
    </source>
</evidence>
<feature type="region of interest" description="Disordered" evidence="7">
    <location>
        <begin position="271"/>
        <end position="317"/>
    </location>
</feature>
<accession>A0A4V0YYJ9</accession>
<evidence type="ECO:0000259" key="9">
    <source>
        <dbReference type="PROSITE" id="PS50011"/>
    </source>
</evidence>
<proteinExistence type="predicted"/>
<dbReference type="InterPro" id="IPR019775">
    <property type="entry name" value="WD40_repeat_CS"/>
</dbReference>
<evidence type="ECO:0000313" key="10">
    <source>
        <dbReference type="EMBL" id="QBD76481.1"/>
    </source>
</evidence>
<evidence type="ECO:0000256" key="1">
    <source>
        <dbReference type="ARBA" id="ARBA00022574"/>
    </source>
</evidence>
<feature type="repeat" description="WD" evidence="5">
    <location>
        <begin position="611"/>
        <end position="644"/>
    </location>
</feature>
<dbReference type="GO" id="GO:0005524">
    <property type="term" value="F:ATP binding"/>
    <property type="evidence" value="ECO:0007669"/>
    <property type="project" value="UniProtKB-UniRule"/>
</dbReference>
<dbReference type="InterPro" id="IPR000719">
    <property type="entry name" value="Prot_kinase_dom"/>
</dbReference>
<feature type="repeat" description="WD" evidence="5">
    <location>
        <begin position="485"/>
        <end position="517"/>
    </location>
</feature>
<dbReference type="PROSITE" id="PS50011">
    <property type="entry name" value="PROTEIN_KINASE_DOM"/>
    <property type="match status" value="1"/>
</dbReference>
<feature type="compositionally biased region" description="Low complexity" evidence="7">
    <location>
        <begin position="271"/>
        <end position="281"/>
    </location>
</feature>
<feature type="repeat" description="WD" evidence="5">
    <location>
        <begin position="359"/>
        <end position="400"/>
    </location>
</feature>
<feature type="transmembrane region" description="Helical" evidence="8">
    <location>
        <begin position="323"/>
        <end position="343"/>
    </location>
</feature>
<dbReference type="CDD" id="cd14014">
    <property type="entry name" value="STKc_PknB_like"/>
    <property type="match status" value="1"/>
</dbReference>
<dbReference type="PANTHER" id="PTHR19920">
    <property type="entry name" value="WD40 PROTEIN CIAO1"/>
    <property type="match status" value="1"/>
</dbReference>
<dbReference type="Gene3D" id="1.10.510.10">
    <property type="entry name" value="Transferase(Phosphotransferase) domain 1"/>
    <property type="match status" value="1"/>
</dbReference>
<dbReference type="GO" id="GO:0097361">
    <property type="term" value="C:cytosolic [4Fe-4S] assembly targeting complex"/>
    <property type="evidence" value="ECO:0007669"/>
    <property type="project" value="TreeGrafter"/>
</dbReference>
<reference evidence="10 11" key="1">
    <citation type="submission" date="2019-01" db="EMBL/GenBank/DDBJ databases">
        <title>Ktedonosporobacter rubrisoli SCAWS-G2.</title>
        <authorList>
            <person name="Huang Y."/>
            <person name="Yan B."/>
        </authorList>
    </citation>
    <scope>NUCLEOTIDE SEQUENCE [LARGE SCALE GENOMIC DNA]</scope>
    <source>
        <strain evidence="10 11">SCAWS-G2</strain>
    </source>
</reference>
<dbReference type="InterPro" id="IPR001680">
    <property type="entry name" value="WD40_rpt"/>
</dbReference>
<dbReference type="SUPFAM" id="SSF56112">
    <property type="entry name" value="Protein kinase-like (PK-like)"/>
    <property type="match status" value="1"/>
</dbReference>
<dbReference type="SUPFAM" id="SSF50978">
    <property type="entry name" value="WD40 repeat-like"/>
    <property type="match status" value="1"/>
</dbReference>
<dbReference type="InterPro" id="IPR017441">
    <property type="entry name" value="Protein_kinase_ATP_BS"/>
</dbReference>
<dbReference type="PANTHER" id="PTHR19920:SF0">
    <property type="entry name" value="CYTOSOLIC IRON-SULFUR PROTEIN ASSEMBLY PROTEIN CIAO1-RELATED"/>
    <property type="match status" value="1"/>
</dbReference>
<organism evidence="10 11">
    <name type="scientific">Ktedonosporobacter rubrisoli</name>
    <dbReference type="NCBI Taxonomy" id="2509675"/>
    <lineage>
        <taxon>Bacteria</taxon>
        <taxon>Bacillati</taxon>
        <taxon>Chloroflexota</taxon>
        <taxon>Ktedonobacteria</taxon>
        <taxon>Ktedonobacterales</taxon>
        <taxon>Ktedonosporobacteraceae</taxon>
        <taxon>Ktedonosporobacter</taxon>
    </lineage>
</organism>
<dbReference type="CDD" id="cd00200">
    <property type="entry name" value="WD40"/>
    <property type="match status" value="1"/>
</dbReference>
<evidence type="ECO:0000256" key="7">
    <source>
        <dbReference type="SAM" id="MobiDB-lite"/>
    </source>
</evidence>
<dbReference type="SMART" id="SM00320">
    <property type="entry name" value="WD40"/>
    <property type="match status" value="7"/>
</dbReference>
<dbReference type="KEGG" id="kbs:EPA93_10855"/>
<sequence>MTDRAGQQVGNYRLLRLLGEGGFAEVYLGAHSYLGTQAAIKLLHTHISQSDFDLFLQEARTLAALVHPNIVRVLDFGIDDQTPFLVMAYAPGGSLRTRHPKGTRLPLPTVIEYIKQAASALQFAHERKLVHRDIKPENMLIGANKELLLSDFGIALIAQSSHYQSTRDMAGTISYMAPEQINAHLRPASDQYSLGVVAYEWLSGTRPFQGSFTEVAIKHSLTPPPSLLEQVPTLPEAVERVIFTALTKNPEERFSSVLAFAQALELASQEEQSSEFSTQKESQARQIASRAPEDIDNSTNKQASIKPSPIQGSDKRGIKRRRVLIGAAGLAAAGMTGAGIIWFTRPQHPAPQPSSFFYTKKENVAVLAIAWSPNGQQIASGSADHTVQVWNAHDGSPAFTYRGHSGPVNAIAWSPDGRHIASGSADHTVQVWDALNGNPLYTYRGHSGIVNAVAWSMDNAHLASASDDNTVQIWDALHGSRTFTYRGHKAGVNTVSWSPDSRLLASGSDDKTVQIWNSSNDSAGYIYEGHRDVLTAVVWSPDGKSVASASYDKTVQVWNASNGSRSVLYTGHTDVVSSIAWLPAGQRIISGSYDTTVQVWNALNARIIATYKDHSDRVNMVALSPGGKYIASCSADTTVHIRQL</sequence>
<dbReference type="PROSITE" id="PS00678">
    <property type="entry name" value="WD_REPEATS_1"/>
    <property type="match status" value="1"/>
</dbReference>
<dbReference type="RefSeq" id="WP_129887307.1">
    <property type="nucleotide sequence ID" value="NZ_CP035758.1"/>
</dbReference>
<keyword evidence="8" id="KW-1133">Transmembrane helix</keyword>
<evidence type="ECO:0000256" key="8">
    <source>
        <dbReference type="SAM" id="Phobius"/>
    </source>
</evidence>
<evidence type="ECO:0000313" key="11">
    <source>
        <dbReference type="Proteomes" id="UP000290365"/>
    </source>
</evidence>
<dbReference type="Pfam" id="PF00069">
    <property type="entry name" value="Pkinase"/>
    <property type="match status" value="1"/>
</dbReference>
<feature type="repeat" description="WD" evidence="5">
    <location>
        <begin position="401"/>
        <end position="442"/>
    </location>
</feature>
<keyword evidence="8" id="KW-0472">Membrane</keyword>
<feature type="repeat" description="WD" evidence="5">
    <location>
        <begin position="443"/>
        <end position="484"/>
    </location>
</feature>
<dbReference type="InterPro" id="IPR020472">
    <property type="entry name" value="WD40_PAC1"/>
</dbReference>
<dbReference type="PRINTS" id="PR00320">
    <property type="entry name" value="GPROTEINBRPT"/>
</dbReference>
<keyword evidence="4 6" id="KW-0067">ATP-binding</keyword>
<dbReference type="OrthoDB" id="136964at2"/>
<keyword evidence="3 6" id="KW-0547">Nucleotide-binding</keyword>
<dbReference type="GO" id="GO:0004672">
    <property type="term" value="F:protein kinase activity"/>
    <property type="evidence" value="ECO:0007669"/>
    <property type="project" value="InterPro"/>
</dbReference>
<feature type="repeat" description="WD" evidence="5">
    <location>
        <begin position="569"/>
        <end position="610"/>
    </location>
</feature>
<dbReference type="GO" id="GO:0016226">
    <property type="term" value="P:iron-sulfur cluster assembly"/>
    <property type="evidence" value="ECO:0007669"/>
    <property type="project" value="TreeGrafter"/>
</dbReference>
<dbReference type="InterPro" id="IPR011009">
    <property type="entry name" value="Kinase-like_dom_sf"/>
</dbReference>
<name>A0A4V0YYJ9_KTERU</name>
<gene>
    <name evidence="10" type="ORF">EPA93_10855</name>
</gene>
<keyword evidence="11" id="KW-1185">Reference proteome</keyword>
<keyword evidence="2" id="KW-0677">Repeat</keyword>
<dbReference type="EMBL" id="CP035758">
    <property type="protein sequence ID" value="QBD76481.1"/>
    <property type="molecule type" value="Genomic_DNA"/>
</dbReference>
<dbReference type="PROSITE" id="PS50294">
    <property type="entry name" value="WD_REPEATS_REGION"/>
    <property type="match status" value="7"/>
</dbReference>
<evidence type="ECO:0000256" key="6">
    <source>
        <dbReference type="PROSITE-ProRule" id="PRU10141"/>
    </source>
</evidence>
<dbReference type="AlphaFoldDB" id="A0A4V0YYJ9"/>
<dbReference type="Gene3D" id="2.130.10.10">
    <property type="entry name" value="YVTN repeat-like/Quinoprotein amine dehydrogenase"/>
    <property type="match status" value="3"/>
</dbReference>
<keyword evidence="8" id="KW-0812">Transmembrane</keyword>
<protein>
    <recommendedName>
        <fullName evidence="9">Protein kinase domain-containing protein</fullName>
    </recommendedName>
</protein>
<dbReference type="InterPro" id="IPR008271">
    <property type="entry name" value="Ser/Thr_kinase_AS"/>
</dbReference>
<dbReference type="InterPro" id="IPR036322">
    <property type="entry name" value="WD40_repeat_dom_sf"/>
</dbReference>
<dbReference type="PROSITE" id="PS50082">
    <property type="entry name" value="WD_REPEATS_2"/>
    <property type="match status" value="7"/>
</dbReference>
<keyword evidence="1 5" id="KW-0853">WD repeat</keyword>
<dbReference type="Pfam" id="PF00400">
    <property type="entry name" value="WD40"/>
    <property type="match status" value="7"/>
</dbReference>
<feature type="binding site" evidence="6">
    <location>
        <position position="41"/>
    </location>
    <ligand>
        <name>ATP</name>
        <dbReference type="ChEBI" id="CHEBI:30616"/>
    </ligand>
</feature>
<feature type="domain" description="Protein kinase" evidence="9">
    <location>
        <begin position="12"/>
        <end position="265"/>
    </location>
</feature>
<dbReference type="PROSITE" id="PS00108">
    <property type="entry name" value="PROTEIN_KINASE_ST"/>
    <property type="match status" value="1"/>
</dbReference>
<dbReference type="InterPro" id="IPR015943">
    <property type="entry name" value="WD40/YVTN_repeat-like_dom_sf"/>
</dbReference>
<dbReference type="Proteomes" id="UP000290365">
    <property type="component" value="Chromosome"/>
</dbReference>
<evidence type="ECO:0000256" key="3">
    <source>
        <dbReference type="ARBA" id="ARBA00022741"/>
    </source>
</evidence>
<feature type="repeat" description="WD" evidence="5">
    <location>
        <begin position="527"/>
        <end position="568"/>
    </location>
</feature>
<evidence type="ECO:0000256" key="5">
    <source>
        <dbReference type="PROSITE-ProRule" id="PRU00221"/>
    </source>
</evidence>
<dbReference type="PROSITE" id="PS00107">
    <property type="entry name" value="PROTEIN_KINASE_ATP"/>
    <property type="match status" value="1"/>
</dbReference>
<evidence type="ECO:0000256" key="2">
    <source>
        <dbReference type="ARBA" id="ARBA00022737"/>
    </source>
</evidence>
<dbReference type="SMART" id="SM00220">
    <property type="entry name" value="S_TKc"/>
    <property type="match status" value="1"/>
</dbReference>